<comment type="caution">
    <text evidence="1">The sequence shown here is derived from an EMBL/GenBank/DDBJ whole genome shotgun (WGS) entry which is preliminary data.</text>
</comment>
<evidence type="ECO:0000313" key="2">
    <source>
        <dbReference type="Proteomes" id="UP001165960"/>
    </source>
</evidence>
<proteinExistence type="predicted"/>
<keyword evidence="2" id="KW-1185">Reference proteome</keyword>
<sequence>MAQLNSSERLYNVHAKVFLLMILVYTIVTALTSFQVANLVPYFAKYKCLSPRATATYQPITAMTDEEYNERYMVAIMQKPSASTPATTTPHLPAPFT</sequence>
<protein>
    <submittedName>
        <fullName evidence="1">Uncharacterized protein</fullName>
    </submittedName>
</protein>
<reference evidence="1" key="1">
    <citation type="submission" date="2022-04" db="EMBL/GenBank/DDBJ databases">
        <title>Genome of the entomopathogenic fungus Entomophthora muscae.</title>
        <authorList>
            <person name="Elya C."/>
            <person name="Lovett B.R."/>
            <person name="Lee E."/>
            <person name="Macias A.M."/>
            <person name="Hajek A.E."/>
            <person name="De Bivort B.L."/>
            <person name="Kasson M.T."/>
            <person name="De Fine Licht H.H."/>
            <person name="Stajich J.E."/>
        </authorList>
    </citation>
    <scope>NUCLEOTIDE SEQUENCE</scope>
    <source>
        <strain evidence="1">Berkeley</strain>
    </source>
</reference>
<accession>A0ACC2UDK2</accession>
<dbReference type="Proteomes" id="UP001165960">
    <property type="component" value="Unassembled WGS sequence"/>
</dbReference>
<gene>
    <name evidence="1" type="ORF">DSO57_1019402</name>
</gene>
<dbReference type="EMBL" id="QTSX02000797">
    <property type="protein sequence ID" value="KAJ9084898.1"/>
    <property type="molecule type" value="Genomic_DNA"/>
</dbReference>
<evidence type="ECO:0000313" key="1">
    <source>
        <dbReference type="EMBL" id="KAJ9084898.1"/>
    </source>
</evidence>
<organism evidence="1 2">
    <name type="scientific">Entomophthora muscae</name>
    <dbReference type="NCBI Taxonomy" id="34485"/>
    <lineage>
        <taxon>Eukaryota</taxon>
        <taxon>Fungi</taxon>
        <taxon>Fungi incertae sedis</taxon>
        <taxon>Zoopagomycota</taxon>
        <taxon>Entomophthoromycotina</taxon>
        <taxon>Entomophthoromycetes</taxon>
        <taxon>Entomophthorales</taxon>
        <taxon>Entomophthoraceae</taxon>
        <taxon>Entomophthora</taxon>
    </lineage>
</organism>
<name>A0ACC2UDK2_9FUNG</name>